<dbReference type="InterPro" id="IPR043132">
    <property type="entry name" value="BCAT-like_C"/>
</dbReference>
<dbReference type="InterPro" id="IPR001544">
    <property type="entry name" value="Aminotrans_IV"/>
</dbReference>
<dbReference type="Pfam" id="PF00425">
    <property type="entry name" value="Chorismate_bind"/>
    <property type="match status" value="1"/>
</dbReference>
<dbReference type="RefSeq" id="WP_021007693.1">
    <property type="nucleotide sequence ID" value="NC_022247.1"/>
</dbReference>
<dbReference type="GO" id="GO:0000162">
    <property type="term" value="P:L-tryptophan biosynthetic process"/>
    <property type="evidence" value="ECO:0007669"/>
    <property type="project" value="TreeGrafter"/>
</dbReference>
<dbReference type="InterPro" id="IPR019999">
    <property type="entry name" value="Anth_synth_I-like"/>
</dbReference>
<dbReference type="Gene3D" id="3.30.470.10">
    <property type="match status" value="1"/>
</dbReference>
<gene>
    <name evidence="2" type="ORF">VAPA_1c31270</name>
</gene>
<evidence type="ECO:0000313" key="3">
    <source>
        <dbReference type="Proteomes" id="UP000016223"/>
    </source>
</evidence>
<dbReference type="PRINTS" id="PR00095">
    <property type="entry name" value="ANTSNTHASEI"/>
</dbReference>
<proteinExistence type="predicted"/>
<sequence>MPSFALLDDCGSTPARPTSRLHTGFVREHLCVDARDLDATWARIDADLRQGLHAVLLADYEWGARLQRAGQARLAANDASALRVLMFRECAMLSSDEVANWLAGLEPREASPPQPVGVMDLQPSIDEPAFTEAIARIHEAIAAGETYQVNFTYRLHGRSYGSPVALYRRLRERQPVAYGALIALPEGSQKAGEGDVTHVLSCSPELFLRHDAGVLTARPMKGTAARADAPEGDSEMARLLSVDTKNRAENVMIVDLLRNDIGRVACIGSVKVPTLFAIEPYATVFQMTSTVQARLRAGVGMPELLRAVFPCGSITGAPKHRTMEWIGELESTPRGLYCGAIGWIDAPAAGAAIGDFCLSVAIRTLTLGAQAQGLRPLRLGIGAGIVQDSNAADEFGECLLKARFLTALDPGFELFETMLATPGEGIRHLDRHLARLAHSARALGFQFDRDAAMQALREALPALAPGQPSRLRLALAHGGRIGITHSPLPPLPPGAVKLLIADQRLPNANPLGAYKTTVRQHYDAGVRAAERAGAFDSLFFTEDGRLVEGGRSTVFARIDGRWWTPPVADGALPGVMRGVLIEDSIWEATERSLSLEDLQAAQKLVVCNALRGVLPAQLLPQAQQQLQPHEASAA</sequence>
<reference evidence="2 3" key="1">
    <citation type="submission" date="2012-10" db="EMBL/GenBank/DDBJ databases">
        <title>Genome sequence of Variovorax paradoxus B4.</title>
        <authorList>
            <person name="Schuldes J."/>
            <person name="Brandt U."/>
            <person name="Hiessl S."/>
            <person name="Wuebbeler J.H."/>
            <person name="Thuermer A."/>
            <person name="Steinbuechel A."/>
            <person name="Daniel R."/>
        </authorList>
    </citation>
    <scope>NUCLEOTIDE SEQUENCE [LARGE SCALE GENOMIC DNA]</scope>
    <source>
        <strain evidence="2 3">B4</strain>
    </source>
</reference>
<dbReference type="PANTHER" id="PTHR11236">
    <property type="entry name" value="AMINOBENZOATE/ANTHRANILATE SYNTHASE"/>
    <property type="match status" value="1"/>
</dbReference>
<accession>T1XCL0</accession>
<organism evidence="2 3">
    <name type="scientific">Variovorax paradoxus B4</name>
    <dbReference type="NCBI Taxonomy" id="1246301"/>
    <lineage>
        <taxon>Bacteria</taxon>
        <taxon>Pseudomonadati</taxon>
        <taxon>Pseudomonadota</taxon>
        <taxon>Betaproteobacteria</taxon>
        <taxon>Burkholderiales</taxon>
        <taxon>Comamonadaceae</taxon>
        <taxon>Variovorax</taxon>
    </lineage>
</organism>
<dbReference type="InterPro" id="IPR036038">
    <property type="entry name" value="Aminotransferase-like"/>
</dbReference>
<protein>
    <submittedName>
        <fullName evidence="2">Para-aminobenzoate synthase, subunit 1</fullName>
    </submittedName>
</protein>
<dbReference type="InterPro" id="IPR015890">
    <property type="entry name" value="Chorismate_C"/>
</dbReference>
<dbReference type="PANTHER" id="PTHR11236:SF50">
    <property type="entry name" value="AMINODEOXYCHORISMATE SYNTHASE COMPONENT 1"/>
    <property type="match status" value="1"/>
</dbReference>
<evidence type="ECO:0000259" key="1">
    <source>
        <dbReference type="Pfam" id="PF00425"/>
    </source>
</evidence>
<feature type="domain" description="Chorismate-utilising enzyme C-terminal" evidence="1">
    <location>
        <begin position="128"/>
        <end position="401"/>
    </location>
</feature>
<dbReference type="Proteomes" id="UP000016223">
    <property type="component" value="Chromosome 1"/>
</dbReference>
<dbReference type="OrthoDB" id="9803598at2"/>
<dbReference type="GO" id="GO:0046820">
    <property type="term" value="F:4-amino-4-deoxychorismate synthase activity"/>
    <property type="evidence" value="ECO:0007669"/>
    <property type="project" value="TreeGrafter"/>
</dbReference>
<evidence type="ECO:0000313" key="2">
    <source>
        <dbReference type="EMBL" id="AGU50216.1"/>
    </source>
</evidence>
<dbReference type="Pfam" id="PF01063">
    <property type="entry name" value="Aminotran_4"/>
    <property type="match status" value="1"/>
</dbReference>
<dbReference type="SUPFAM" id="SSF56752">
    <property type="entry name" value="D-aminoacid aminotransferase-like PLP-dependent enzymes"/>
    <property type="match status" value="1"/>
</dbReference>
<dbReference type="PATRIC" id="fig|1246301.3.peg.3161"/>
<dbReference type="KEGG" id="vpd:VAPA_1c31270"/>
<dbReference type="SUPFAM" id="SSF56322">
    <property type="entry name" value="ADC synthase"/>
    <property type="match status" value="1"/>
</dbReference>
<name>T1XCL0_VARPD</name>
<dbReference type="EMBL" id="CP003911">
    <property type="protein sequence ID" value="AGU50216.1"/>
    <property type="molecule type" value="Genomic_DNA"/>
</dbReference>
<dbReference type="Gene3D" id="3.20.10.10">
    <property type="entry name" value="D-amino Acid Aminotransferase, subunit A, domain 2"/>
    <property type="match status" value="1"/>
</dbReference>
<dbReference type="InterPro" id="IPR005801">
    <property type="entry name" value="ADC_synthase"/>
</dbReference>
<dbReference type="HOGENOM" id="CLU_006493_6_2_4"/>
<dbReference type="InterPro" id="IPR043131">
    <property type="entry name" value="BCAT-like_N"/>
</dbReference>
<dbReference type="AlphaFoldDB" id="T1XCL0"/>
<dbReference type="Gene3D" id="3.60.120.10">
    <property type="entry name" value="Anthranilate synthase"/>
    <property type="match status" value="1"/>
</dbReference>